<evidence type="ECO:0000313" key="2">
    <source>
        <dbReference type="EMBL" id="KAL2333909.1"/>
    </source>
</evidence>
<reference evidence="2 3" key="1">
    <citation type="submission" date="2024-08" db="EMBL/GenBank/DDBJ databases">
        <title>Insights into the chromosomal genome structure of Flemingia macrophylla.</title>
        <authorList>
            <person name="Ding Y."/>
            <person name="Zhao Y."/>
            <person name="Bi W."/>
            <person name="Wu M."/>
            <person name="Zhao G."/>
            <person name="Gong Y."/>
            <person name="Li W."/>
            <person name="Zhang P."/>
        </authorList>
    </citation>
    <scope>NUCLEOTIDE SEQUENCE [LARGE SCALE GENOMIC DNA]</scope>
    <source>
        <strain evidence="2">DYQJB</strain>
        <tissue evidence="2">Leaf</tissue>
    </source>
</reference>
<dbReference type="AlphaFoldDB" id="A0ABD1MDQ0"/>
<feature type="compositionally biased region" description="Basic and acidic residues" evidence="1">
    <location>
        <begin position="35"/>
        <end position="45"/>
    </location>
</feature>
<organism evidence="2 3">
    <name type="scientific">Flemingia macrophylla</name>
    <dbReference type="NCBI Taxonomy" id="520843"/>
    <lineage>
        <taxon>Eukaryota</taxon>
        <taxon>Viridiplantae</taxon>
        <taxon>Streptophyta</taxon>
        <taxon>Embryophyta</taxon>
        <taxon>Tracheophyta</taxon>
        <taxon>Spermatophyta</taxon>
        <taxon>Magnoliopsida</taxon>
        <taxon>eudicotyledons</taxon>
        <taxon>Gunneridae</taxon>
        <taxon>Pentapetalae</taxon>
        <taxon>rosids</taxon>
        <taxon>fabids</taxon>
        <taxon>Fabales</taxon>
        <taxon>Fabaceae</taxon>
        <taxon>Papilionoideae</taxon>
        <taxon>50 kb inversion clade</taxon>
        <taxon>NPAAA clade</taxon>
        <taxon>indigoferoid/millettioid clade</taxon>
        <taxon>Phaseoleae</taxon>
        <taxon>Flemingia</taxon>
    </lineage>
</organism>
<dbReference type="EMBL" id="JBGMDY010000005">
    <property type="protein sequence ID" value="KAL2333909.1"/>
    <property type="molecule type" value="Genomic_DNA"/>
</dbReference>
<dbReference type="Proteomes" id="UP001603857">
    <property type="component" value="Unassembled WGS sequence"/>
</dbReference>
<sequence length="197" mass="22712">MKTPIKKGSTAPIIIWTSIIYRVYFLSTAPAGSNEYHRRDTDSSKGRSGYPEPKVSWSDHNIVTMKTHMTLCILHEHISWLIDRYMLWETEKLHAKEFNCGVYERDEVGEEHVTKMKKSWDFIITYEGQCEKFEDTKSMELKGEGGTTVDYGARLRVSKMNGECIWPSIVLCGSSFYMITVGEQPLVKEVHVEIGYQ</sequence>
<proteinExistence type="predicted"/>
<comment type="caution">
    <text evidence="2">The sequence shown here is derived from an EMBL/GenBank/DDBJ whole genome shotgun (WGS) entry which is preliminary data.</text>
</comment>
<evidence type="ECO:0000256" key="1">
    <source>
        <dbReference type="SAM" id="MobiDB-lite"/>
    </source>
</evidence>
<accession>A0ABD1MDQ0</accession>
<feature type="region of interest" description="Disordered" evidence="1">
    <location>
        <begin position="33"/>
        <end position="53"/>
    </location>
</feature>
<evidence type="ECO:0000313" key="3">
    <source>
        <dbReference type="Proteomes" id="UP001603857"/>
    </source>
</evidence>
<protein>
    <submittedName>
        <fullName evidence="2">Uncharacterized protein</fullName>
    </submittedName>
</protein>
<keyword evidence="3" id="KW-1185">Reference proteome</keyword>
<gene>
    <name evidence="2" type="ORF">Fmac_015122</name>
</gene>
<name>A0ABD1MDQ0_9FABA</name>